<dbReference type="AlphaFoldDB" id="J3MMU7"/>
<feature type="region of interest" description="Disordered" evidence="1">
    <location>
        <begin position="43"/>
        <end position="66"/>
    </location>
</feature>
<protein>
    <submittedName>
        <fullName evidence="2">Uncharacterized protein</fullName>
    </submittedName>
</protein>
<evidence type="ECO:0000313" key="3">
    <source>
        <dbReference type="Proteomes" id="UP000006038"/>
    </source>
</evidence>
<reference evidence="2" key="1">
    <citation type="journal article" date="2013" name="Nat. Commun.">
        <title>Whole-genome sequencing of Oryza brachyantha reveals mechanisms underlying Oryza genome evolution.</title>
        <authorList>
            <person name="Chen J."/>
            <person name="Huang Q."/>
            <person name="Gao D."/>
            <person name="Wang J."/>
            <person name="Lang Y."/>
            <person name="Liu T."/>
            <person name="Li B."/>
            <person name="Bai Z."/>
            <person name="Luis Goicoechea J."/>
            <person name="Liang C."/>
            <person name="Chen C."/>
            <person name="Zhang W."/>
            <person name="Sun S."/>
            <person name="Liao Y."/>
            <person name="Zhang X."/>
            <person name="Yang L."/>
            <person name="Song C."/>
            <person name="Wang M."/>
            <person name="Shi J."/>
            <person name="Liu G."/>
            <person name="Liu J."/>
            <person name="Zhou H."/>
            <person name="Zhou W."/>
            <person name="Yu Q."/>
            <person name="An N."/>
            <person name="Chen Y."/>
            <person name="Cai Q."/>
            <person name="Wang B."/>
            <person name="Liu B."/>
            <person name="Min J."/>
            <person name="Huang Y."/>
            <person name="Wu H."/>
            <person name="Li Z."/>
            <person name="Zhang Y."/>
            <person name="Yin Y."/>
            <person name="Song W."/>
            <person name="Jiang J."/>
            <person name="Jackson S.A."/>
            <person name="Wing R.A."/>
            <person name="Wang J."/>
            <person name="Chen M."/>
        </authorList>
    </citation>
    <scope>NUCLEOTIDE SEQUENCE [LARGE SCALE GENOMIC DNA]</scope>
    <source>
        <strain evidence="2">cv. IRGC 101232</strain>
    </source>
</reference>
<reference evidence="2" key="2">
    <citation type="submission" date="2013-04" db="UniProtKB">
        <authorList>
            <consortium name="EnsemblPlants"/>
        </authorList>
    </citation>
    <scope>IDENTIFICATION</scope>
</reference>
<dbReference type="Gramene" id="OB07G27290.1">
    <property type="protein sequence ID" value="OB07G27290.1"/>
    <property type="gene ID" value="OB07G27290"/>
</dbReference>
<accession>J3MMU7</accession>
<sequence length="66" mass="6502">GGGEGPPGISRNPRAGGGTLGAQGDLGAVLAGQIGLKRKGFRLSRKHSMKQPPTAAAATARALSPK</sequence>
<dbReference type="Proteomes" id="UP000006038">
    <property type="component" value="Chromosome 7"/>
</dbReference>
<organism evidence="2">
    <name type="scientific">Oryza brachyantha</name>
    <name type="common">malo sina</name>
    <dbReference type="NCBI Taxonomy" id="4533"/>
    <lineage>
        <taxon>Eukaryota</taxon>
        <taxon>Viridiplantae</taxon>
        <taxon>Streptophyta</taxon>
        <taxon>Embryophyta</taxon>
        <taxon>Tracheophyta</taxon>
        <taxon>Spermatophyta</taxon>
        <taxon>Magnoliopsida</taxon>
        <taxon>Liliopsida</taxon>
        <taxon>Poales</taxon>
        <taxon>Poaceae</taxon>
        <taxon>BOP clade</taxon>
        <taxon>Oryzoideae</taxon>
        <taxon>Oryzeae</taxon>
        <taxon>Oryzinae</taxon>
        <taxon>Oryza</taxon>
    </lineage>
</organism>
<feature type="region of interest" description="Disordered" evidence="1">
    <location>
        <begin position="1"/>
        <end position="24"/>
    </location>
</feature>
<dbReference type="EnsemblPlants" id="OB07G27290.1">
    <property type="protein sequence ID" value="OB07G27290.1"/>
    <property type="gene ID" value="OB07G27290"/>
</dbReference>
<proteinExistence type="predicted"/>
<evidence type="ECO:0000313" key="2">
    <source>
        <dbReference type="EnsemblPlants" id="OB07G27290.1"/>
    </source>
</evidence>
<feature type="compositionally biased region" description="Low complexity" evidence="1">
    <location>
        <begin position="54"/>
        <end position="66"/>
    </location>
</feature>
<name>J3MMU7_ORYBR</name>
<keyword evidence="3" id="KW-1185">Reference proteome</keyword>
<evidence type="ECO:0000256" key="1">
    <source>
        <dbReference type="SAM" id="MobiDB-lite"/>
    </source>
</evidence>
<dbReference type="HOGENOM" id="CLU_2838754_0_0_1"/>